<evidence type="ECO:0000256" key="1">
    <source>
        <dbReference type="ARBA" id="ARBA00022722"/>
    </source>
</evidence>
<name>A0A3B1D7F1_9ZZZZ</name>
<evidence type="ECO:0000259" key="4">
    <source>
        <dbReference type="PROSITE" id="PS50830"/>
    </source>
</evidence>
<dbReference type="EMBL" id="UOGF01000032">
    <property type="protein sequence ID" value="VAX27665.1"/>
    <property type="molecule type" value="Genomic_DNA"/>
</dbReference>
<keyword evidence="1" id="KW-0540">Nuclease</keyword>
<dbReference type="GO" id="GO:0016787">
    <property type="term" value="F:hydrolase activity"/>
    <property type="evidence" value="ECO:0007669"/>
    <property type="project" value="UniProtKB-KW"/>
</dbReference>
<keyword evidence="2" id="KW-0255">Endonuclease</keyword>
<protein>
    <recommendedName>
        <fullName evidence="4">TNase-like domain-containing protein</fullName>
    </recommendedName>
</protein>
<gene>
    <name evidence="5" type="ORF">MNBD_NITROSPIRAE01-1728</name>
</gene>
<dbReference type="PANTHER" id="PTHR12302">
    <property type="entry name" value="EBNA2 BINDING PROTEIN P100"/>
    <property type="match status" value="1"/>
</dbReference>
<dbReference type="GO" id="GO:0004519">
    <property type="term" value="F:endonuclease activity"/>
    <property type="evidence" value="ECO:0007669"/>
    <property type="project" value="UniProtKB-KW"/>
</dbReference>
<proteinExistence type="predicted"/>
<reference evidence="5" key="1">
    <citation type="submission" date="2018-06" db="EMBL/GenBank/DDBJ databases">
        <authorList>
            <person name="Zhirakovskaya E."/>
        </authorList>
    </citation>
    <scope>NUCLEOTIDE SEQUENCE</scope>
</reference>
<organism evidence="5">
    <name type="scientific">hydrothermal vent metagenome</name>
    <dbReference type="NCBI Taxonomy" id="652676"/>
    <lineage>
        <taxon>unclassified sequences</taxon>
        <taxon>metagenomes</taxon>
        <taxon>ecological metagenomes</taxon>
    </lineage>
</organism>
<dbReference type="InterPro" id="IPR035437">
    <property type="entry name" value="SNase_OB-fold_sf"/>
</dbReference>
<dbReference type="AlphaFoldDB" id="A0A3B1D7F1"/>
<dbReference type="Gene3D" id="2.40.50.90">
    <property type="match status" value="1"/>
</dbReference>
<dbReference type="SMART" id="SM00318">
    <property type="entry name" value="SNc"/>
    <property type="match status" value="1"/>
</dbReference>
<accession>A0A3B1D7F1</accession>
<dbReference type="PROSITE" id="PS50830">
    <property type="entry name" value="TNASE_3"/>
    <property type="match status" value="1"/>
</dbReference>
<dbReference type="PANTHER" id="PTHR12302:SF3">
    <property type="entry name" value="SERINE_THREONINE-PROTEIN KINASE 31"/>
    <property type="match status" value="1"/>
</dbReference>
<keyword evidence="3" id="KW-0378">Hydrolase</keyword>
<dbReference type="SUPFAM" id="SSF50199">
    <property type="entry name" value="Staphylococcal nuclease"/>
    <property type="match status" value="1"/>
</dbReference>
<feature type="domain" description="TNase-like" evidence="4">
    <location>
        <begin position="43"/>
        <end position="164"/>
    </location>
</feature>
<sequence length="180" mass="20460">MRTYKLIKVPHTLKKNSTRRASLITAVLFVFLLLPTMAQAAPTSFIAEVVAVLTGDTLKVLKSRQVIVVRLQGIDAPEKTQRYGQQAKDFTESVVFGQKVVINVKGIDRDENIIAEVVMENGRSLNREIVKAGFAWWHRERSEDLSLWLLEDRARESKLGLWLGEDPVPPWEFRESMGGR</sequence>
<dbReference type="Pfam" id="PF00565">
    <property type="entry name" value="SNase"/>
    <property type="match status" value="1"/>
</dbReference>
<evidence type="ECO:0000313" key="5">
    <source>
        <dbReference type="EMBL" id="VAX27665.1"/>
    </source>
</evidence>
<evidence type="ECO:0000256" key="2">
    <source>
        <dbReference type="ARBA" id="ARBA00022759"/>
    </source>
</evidence>
<evidence type="ECO:0000256" key="3">
    <source>
        <dbReference type="ARBA" id="ARBA00022801"/>
    </source>
</evidence>
<dbReference type="InterPro" id="IPR016071">
    <property type="entry name" value="Staphylococal_nuclease_OB-fold"/>
</dbReference>